<dbReference type="GO" id="GO:0016020">
    <property type="term" value="C:membrane"/>
    <property type="evidence" value="ECO:0007669"/>
    <property type="project" value="TreeGrafter"/>
</dbReference>
<feature type="domain" description="AB hydrolase-1" evidence="1">
    <location>
        <begin position="29"/>
        <end position="269"/>
    </location>
</feature>
<organism evidence="2 3">
    <name type="scientific">Sulfitobacter faviae</name>
    <dbReference type="NCBI Taxonomy" id="1775881"/>
    <lineage>
        <taxon>Bacteria</taxon>
        <taxon>Pseudomonadati</taxon>
        <taxon>Pseudomonadota</taxon>
        <taxon>Alphaproteobacteria</taxon>
        <taxon>Rhodobacterales</taxon>
        <taxon>Roseobacteraceae</taxon>
        <taxon>Sulfitobacter</taxon>
    </lineage>
</organism>
<dbReference type="InterPro" id="IPR029058">
    <property type="entry name" value="AB_hydrolase_fold"/>
</dbReference>
<dbReference type="EMBL" id="CP116423">
    <property type="protein sequence ID" value="WCE69878.1"/>
    <property type="molecule type" value="Genomic_DNA"/>
</dbReference>
<evidence type="ECO:0000313" key="2">
    <source>
        <dbReference type="EMBL" id="WCE69878.1"/>
    </source>
</evidence>
<dbReference type="InterPro" id="IPR050266">
    <property type="entry name" value="AB_hydrolase_sf"/>
</dbReference>
<reference evidence="2" key="1">
    <citation type="submission" date="2023-01" db="EMBL/GenBank/DDBJ databases">
        <title>Comparative genomic analysis of cold water coral derived Sulfitobacter faviae: insights into their metabolism and habitat adaptation.</title>
        <authorList>
            <person name="Guo Y."/>
            <person name="Lin S."/>
            <person name="Huang Z."/>
            <person name="Tang K."/>
            <person name="Wang X."/>
        </authorList>
    </citation>
    <scope>NUCLEOTIDE SEQUENCE</scope>
    <source>
        <strain evidence="2">SCSIO W_1865</strain>
    </source>
</reference>
<dbReference type="RefSeq" id="WP_271688248.1">
    <property type="nucleotide sequence ID" value="NZ_CP116423.1"/>
</dbReference>
<protein>
    <submittedName>
        <fullName evidence="2">Alpha/beta hydrolase</fullName>
    </submittedName>
</protein>
<evidence type="ECO:0000259" key="1">
    <source>
        <dbReference type="Pfam" id="PF12697"/>
    </source>
</evidence>
<dbReference type="InterPro" id="IPR000073">
    <property type="entry name" value="AB_hydrolase_1"/>
</dbReference>
<dbReference type="GO" id="GO:0016787">
    <property type="term" value="F:hydrolase activity"/>
    <property type="evidence" value="ECO:0007669"/>
    <property type="project" value="UniProtKB-KW"/>
</dbReference>
<dbReference type="Pfam" id="PF12697">
    <property type="entry name" value="Abhydrolase_6"/>
    <property type="match status" value="1"/>
</dbReference>
<dbReference type="PANTHER" id="PTHR43798">
    <property type="entry name" value="MONOACYLGLYCEROL LIPASE"/>
    <property type="match status" value="1"/>
</dbReference>
<sequence length="287" mass="31886">MTAPHFHFVPVIGHEVHVAEWGDRQKPALLMLHGLARTGRDFDEAAAALSRDFHVLCPDMIGRGRSSWARDPEVEYSVEHYAQIATGLLDHFQIDRAAWFGTSLGGMIGMHVASSPEARRVSALVVNDISPELPEAAVQRILSYVGSLPAFDSFAKGEAWLRKTYAPFGPAADAYWQRMARTSLRRRGDGRLTLHYDPRITVQFTASAHELSTWDRWSRTRTPTHLLRGAQSDLLQPEAAQRMTQSGPRPDMTEFPGCGHAPSMSNPQDISLLRRVLVELLGQSAPS</sequence>
<dbReference type="SUPFAM" id="SSF53474">
    <property type="entry name" value="alpha/beta-Hydrolases"/>
    <property type="match status" value="1"/>
</dbReference>
<keyword evidence="2" id="KW-0378">Hydrolase</keyword>
<proteinExistence type="predicted"/>
<dbReference type="AlphaFoldDB" id="A0AAX3LMH0"/>
<evidence type="ECO:0000313" key="3">
    <source>
        <dbReference type="Proteomes" id="UP001210770"/>
    </source>
</evidence>
<dbReference type="Gene3D" id="3.40.50.1820">
    <property type="entry name" value="alpha/beta hydrolase"/>
    <property type="match status" value="1"/>
</dbReference>
<accession>A0AAX3LMH0</accession>
<name>A0AAX3LMH0_9RHOB</name>
<dbReference type="PANTHER" id="PTHR43798:SF33">
    <property type="entry name" value="HYDROLASE, PUTATIVE (AFU_ORTHOLOGUE AFUA_2G14860)-RELATED"/>
    <property type="match status" value="1"/>
</dbReference>
<dbReference type="Proteomes" id="UP001210770">
    <property type="component" value="Chromosome"/>
</dbReference>
<gene>
    <name evidence="2" type="ORF">PL336_13890</name>
</gene>